<dbReference type="Pfam" id="PF00646">
    <property type="entry name" value="F-box"/>
    <property type="match status" value="1"/>
</dbReference>
<dbReference type="InterPro" id="IPR032675">
    <property type="entry name" value="LRR_dom_sf"/>
</dbReference>
<proteinExistence type="predicted"/>
<dbReference type="CDD" id="cd09917">
    <property type="entry name" value="F-box_SF"/>
    <property type="match status" value="1"/>
</dbReference>
<dbReference type="Gene3D" id="3.80.10.10">
    <property type="entry name" value="Ribonuclease Inhibitor"/>
    <property type="match status" value="1"/>
</dbReference>
<name>A0A165F0V9_9APHY</name>
<organism evidence="2 3">
    <name type="scientific">Laetiporus sulphureus 93-53</name>
    <dbReference type="NCBI Taxonomy" id="1314785"/>
    <lineage>
        <taxon>Eukaryota</taxon>
        <taxon>Fungi</taxon>
        <taxon>Dikarya</taxon>
        <taxon>Basidiomycota</taxon>
        <taxon>Agaricomycotina</taxon>
        <taxon>Agaricomycetes</taxon>
        <taxon>Polyporales</taxon>
        <taxon>Laetiporus</taxon>
    </lineage>
</organism>
<dbReference type="Proteomes" id="UP000076871">
    <property type="component" value="Unassembled WGS sequence"/>
</dbReference>
<feature type="domain" description="F-box" evidence="1">
    <location>
        <begin position="4"/>
        <end position="34"/>
    </location>
</feature>
<evidence type="ECO:0000313" key="2">
    <source>
        <dbReference type="EMBL" id="KZT08130.1"/>
    </source>
</evidence>
<dbReference type="AlphaFoldDB" id="A0A165F0V9"/>
<dbReference type="GeneID" id="63825581"/>
<dbReference type="SUPFAM" id="SSF81383">
    <property type="entry name" value="F-box domain"/>
    <property type="match status" value="1"/>
</dbReference>
<keyword evidence="3" id="KW-1185">Reference proteome</keyword>
<accession>A0A165F0V9</accession>
<evidence type="ECO:0000259" key="1">
    <source>
        <dbReference type="Pfam" id="PF00646"/>
    </source>
</evidence>
<dbReference type="OrthoDB" id="3005567at2759"/>
<dbReference type="SUPFAM" id="SSF52047">
    <property type="entry name" value="RNI-like"/>
    <property type="match status" value="1"/>
</dbReference>
<dbReference type="EMBL" id="KV427616">
    <property type="protein sequence ID" value="KZT08130.1"/>
    <property type="molecule type" value="Genomic_DNA"/>
</dbReference>
<dbReference type="STRING" id="1314785.A0A165F0V9"/>
<reference evidence="2 3" key="1">
    <citation type="journal article" date="2016" name="Mol. Biol. Evol.">
        <title>Comparative Genomics of Early-Diverging Mushroom-Forming Fungi Provides Insights into the Origins of Lignocellulose Decay Capabilities.</title>
        <authorList>
            <person name="Nagy L.G."/>
            <person name="Riley R."/>
            <person name="Tritt A."/>
            <person name="Adam C."/>
            <person name="Daum C."/>
            <person name="Floudas D."/>
            <person name="Sun H."/>
            <person name="Yadav J.S."/>
            <person name="Pangilinan J."/>
            <person name="Larsson K.H."/>
            <person name="Matsuura K."/>
            <person name="Barry K."/>
            <person name="Labutti K."/>
            <person name="Kuo R."/>
            <person name="Ohm R.A."/>
            <person name="Bhattacharya S.S."/>
            <person name="Shirouzu T."/>
            <person name="Yoshinaga Y."/>
            <person name="Martin F.M."/>
            <person name="Grigoriev I.V."/>
            <person name="Hibbett D.S."/>
        </authorList>
    </citation>
    <scope>NUCLEOTIDE SEQUENCE [LARGE SCALE GENOMIC DNA]</scope>
    <source>
        <strain evidence="2 3">93-53</strain>
    </source>
</reference>
<protein>
    <recommendedName>
        <fullName evidence="1">F-box domain-containing protein</fullName>
    </recommendedName>
</protein>
<dbReference type="RefSeq" id="XP_040765870.1">
    <property type="nucleotide sequence ID" value="XM_040908552.1"/>
</dbReference>
<dbReference type="InterPro" id="IPR001810">
    <property type="entry name" value="F-box_dom"/>
</dbReference>
<gene>
    <name evidence="2" type="ORF">LAESUDRAFT_724132</name>
</gene>
<dbReference type="InParanoid" id="A0A165F0V9"/>
<sequence length="449" mass="49972">MITIDNLNLDCLELIFAYLSGNDLVSASLVNRSFLAGVIPRLYRSLVFRLNQAKRYPAILSPFASVLAHPNLAGHVRRIDIRTIPNTRSSVQPHFLLDCARTIAICQNLVSFICTPPILSSFLPSLQQKWTLQYLRVNANLTQEQAELLATIRGLKSITLDGSPGTAHIVNVLPRWVSLVKGTLRSLTLCAMHDLNACVLESILRDLPELIGLHVISCSIIDHITLLHLTEFTPKLESLSFTTYESPPPLGLLPPLRRLKHLAVDCRCMVNPSATPALWTSLIAQTRLWSAPLTSFTLKLSDRLLVSETFIKDMLDAHASTLAHFALINAVISNEGLSAICSRCADLERLVITIPKGICPFAMALSASNSLRVLVDPGESHSSHGRHSYVSKHNILTIMQYAPRLEKVIADRRVWSRPMRFSEQHRVCPERQKPSSVHWFMPPSQGMDA</sequence>
<evidence type="ECO:0000313" key="3">
    <source>
        <dbReference type="Proteomes" id="UP000076871"/>
    </source>
</evidence>
<dbReference type="InterPro" id="IPR036047">
    <property type="entry name" value="F-box-like_dom_sf"/>
</dbReference>